<dbReference type="InterPro" id="IPR015943">
    <property type="entry name" value="WD40/YVTN_repeat-like_dom_sf"/>
</dbReference>
<accession>A0A369VYD4</accession>
<dbReference type="GO" id="GO:0047487">
    <property type="term" value="F:oligogalacturonide lyase activity"/>
    <property type="evidence" value="ECO:0007669"/>
    <property type="project" value="InterPro"/>
</dbReference>
<gene>
    <name evidence="4" type="ORF">DVW87_06755</name>
</gene>
<dbReference type="EMBL" id="QQNB01000001">
    <property type="protein sequence ID" value="RDE07318.1"/>
    <property type="molecule type" value="Genomic_DNA"/>
</dbReference>
<proteinExistence type="predicted"/>
<evidence type="ECO:0000259" key="3">
    <source>
        <dbReference type="Pfam" id="PF14583"/>
    </source>
</evidence>
<sequence>MAWINGSLAVLAAAAGAASPTPSPGTWIDPVTGHRIVRIDDTPGNYALYFNYNPFTSQGDLMIYLVPEGIKVVDLRTWETRLVLRTKVDRLLFAGPRSRSAYYTTRAADVEEGGPFQVWRVDLDSGATAKVADVPGGRIETINADETLLAGERELAAPPPDIAAQGRRDPKTGAPTYSGTGPDGKPLSFAAAKGQWMEKRLAARVPMEMYTVAIRDGRRRTLHRATDWLNHVQFSPTDPRLLMFCHEGPWDKVDRIWTIRSDGTGLAKVHTRTVAGEIAGHEFWASDGHTIWYDLRTVRAFAWLASYNVKTGARTQLLQGPDQASYHFSLSPDGRAFSGDGGNGAKWISLFRPRLDRTPQAGLITPGTLETEHLASLATHDYTLEPNQHWTPDGRWLIYRTNMEGAPALYAVEVAKAR</sequence>
<dbReference type="AlphaFoldDB" id="A0A369VYD4"/>
<keyword evidence="5" id="KW-1185">Reference proteome</keyword>
<organism evidence="4 5">
    <name type="scientific">Sphingomonas aracearum</name>
    <dbReference type="NCBI Taxonomy" id="2283317"/>
    <lineage>
        <taxon>Bacteria</taxon>
        <taxon>Pseudomonadati</taxon>
        <taxon>Pseudomonadota</taxon>
        <taxon>Alphaproteobacteria</taxon>
        <taxon>Sphingomonadales</taxon>
        <taxon>Sphingomonadaceae</taxon>
        <taxon>Sphingomonas</taxon>
    </lineage>
</organism>
<dbReference type="InterPro" id="IPR027946">
    <property type="entry name" value="Ogl_dom"/>
</dbReference>
<dbReference type="SUPFAM" id="SSF82171">
    <property type="entry name" value="DPP6 N-terminal domain-like"/>
    <property type="match status" value="1"/>
</dbReference>
<dbReference type="Proteomes" id="UP000253918">
    <property type="component" value="Unassembled WGS sequence"/>
</dbReference>
<evidence type="ECO:0000313" key="5">
    <source>
        <dbReference type="Proteomes" id="UP000253918"/>
    </source>
</evidence>
<dbReference type="GO" id="GO:0045490">
    <property type="term" value="P:pectin catabolic process"/>
    <property type="evidence" value="ECO:0007669"/>
    <property type="project" value="InterPro"/>
</dbReference>
<comment type="caution">
    <text evidence="4">The sequence shown here is derived from an EMBL/GenBank/DDBJ whole genome shotgun (WGS) entry which is preliminary data.</text>
</comment>
<keyword evidence="2" id="KW-0732">Signal</keyword>
<dbReference type="Pfam" id="PF14583">
    <property type="entry name" value="Pectate_lyase22"/>
    <property type="match status" value="1"/>
</dbReference>
<keyword evidence="4" id="KW-0456">Lyase</keyword>
<evidence type="ECO:0000256" key="2">
    <source>
        <dbReference type="SAM" id="SignalP"/>
    </source>
</evidence>
<reference evidence="4 5" key="1">
    <citation type="submission" date="2018-07" db="EMBL/GenBank/DDBJ databases">
        <title>a novel species of Sphingomonas isolated from the rhizosphere soil of Araceae plant.</title>
        <authorList>
            <person name="Zhiyong W."/>
            <person name="Qinglan Z."/>
            <person name="Zhiwei F."/>
            <person name="Ding X."/>
            <person name="Gejiao W."/>
            <person name="Shixue Z."/>
        </authorList>
    </citation>
    <scope>NUCLEOTIDE SEQUENCE [LARGE SCALE GENOMIC DNA]</scope>
    <source>
        <strain evidence="4 5">WZY 27</strain>
    </source>
</reference>
<feature type="chain" id="PRO_5016760540" evidence="2">
    <location>
        <begin position="18"/>
        <end position="418"/>
    </location>
</feature>
<name>A0A369VYD4_9SPHN</name>
<feature type="signal peptide" evidence="2">
    <location>
        <begin position="1"/>
        <end position="17"/>
    </location>
</feature>
<feature type="domain" description="Oligogalacturonate lyase" evidence="3">
    <location>
        <begin position="211"/>
        <end position="343"/>
    </location>
</feature>
<protein>
    <submittedName>
        <fullName evidence="4">Oligogalacturonate lyase</fullName>
    </submittedName>
</protein>
<dbReference type="RefSeq" id="WP_114686898.1">
    <property type="nucleotide sequence ID" value="NZ_QQNB01000001.1"/>
</dbReference>
<dbReference type="OrthoDB" id="8432779at2"/>
<dbReference type="Gene3D" id="2.130.10.10">
    <property type="entry name" value="YVTN repeat-like/Quinoprotein amine dehydrogenase"/>
    <property type="match status" value="1"/>
</dbReference>
<feature type="region of interest" description="Disordered" evidence="1">
    <location>
        <begin position="156"/>
        <end position="185"/>
    </location>
</feature>
<evidence type="ECO:0000256" key="1">
    <source>
        <dbReference type="SAM" id="MobiDB-lite"/>
    </source>
</evidence>
<evidence type="ECO:0000313" key="4">
    <source>
        <dbReference type="EMBL" id="RDE07318.1"/>
    </source>
</evidence>